<proteinExistence type="predicted"/>
<dbReference type="Proteomes" id="UP000004259">
    <property type="component" value="Unassembled WGS sequence"/>
</dbReference>
<evidence type="ECO:0000313" key="1">
    <source>
        <dbReference type="EMBL" id="EGC04296.1"/>
    </source>
</evidence>
<gene>
    <name evidence="1" type="ORF">CUS_5638</name>
</gene>
<dbReference type="GO" id="GO:0003677">
    <property type="term" value="F:DNA binding"/>
    <property type="evidence" value="ECO:0007669"/>
    <property type="project" value="InterPro"/>
</dbReference>
<evidence type="ECO:0000313" key="2">
    <source>
        <dbReference type="Proteomes" id="UP000004259"/>
    </source>
</evidence>
<protein>
    <submittedName>
        <fullName evidence="1">AP2 domain protein</fullName>
    </submittedName>
</protein>
<organism evidence="1 2">
    <name type="scientific">Ruminococcus albus 8</name>
    <dbReference type="NCBI Taxonomy" id="246199"/>
    <lineage>
        <taxon>Bacteria</taxon>
        <taxon>Bacillati</taxon>
        <taxon>Bacillota</taxon>
        <taxon>Clostridia</taxon>
        <taxon>Eubacteriales</taxon>
        <taxon>Oscillospiraceae</taxon>
        <taxon>Ruminococcus</taxon>
    </lineage>
</organism>
<reference evidence="1 2" key="1">
    <citation type="submission" date="2011-02" db="EMBL/GenBank/DDBJ databases">
        <authorList>
            <person name="Nelson K.E."/>
            <person name="Sutton G."/>
            <person name="Torralba M."/>
            <person name="Durkin S."/>
            <person name="Harkins D."/>
            <person name="Montgomery R."/>
            <person name="Ziemer C."/>
            <person name="Klaassens E."/>
            <person name="Ocuiv P."/>
            <person name="Morrison M."/>
        </authorList>
    </citation>
    <scope>NUCLEOTIDE SEQUENCE [LARGE SCALE GENOMIC DNA]</scope>
    <source>
        <strain evidence="1 2">8</strain>
    </source>
</reference>
<dbReference type="OrthoDB" id="583824at2"/>
<accession>E9S8Z3</accession>
<dbReference type="AlphaFoldDB" id="E9S8Z3"/>
<dbReference type="SUPFAM" id="SSF54171">
    <property type="entry name" value="DNA-binding domain"/>
    <property type="match status" value="1"/>
</dbReference>
<dbReference type="InterPro" id="IPR016177">
    <property type="entry name" value="DNA-bd_dom_sf"/>
</dbReference>
<keyword evidence="2" id="KW-1185">Reference proteome</keyword>
<sequence length="207" mass="23234">MKLNNLTSQTFGQLTVKKYVGQRRWLCRCSCGKETVVLATNLTSGHTKSCGCLRGTGIIGKTYGTLTVLEAADDGAYLCRCSCGKTCFRKYMSLVQSPETVTCDDCASKKRADALRKTSFVDGTQPSHLKCEPTKANKSGVVGVNWDKSRCKWQAGIRFKGHKYNLGRYDNIQDAIDARKAAEKELFGEFLKWYENFKKENKHEKDN</sequence>
<name>E9S8Z3_RUMAL</name>
<dbReference type="eggNOG" id="ENOG503328X">
    <property type="taxonomic scope" value="Bacteria"/>
</dbReference>
<dbReference type="EMBL" id="ADKM02000031">
    <property type="protein sequence ID" value="EGC04296.1"/>
    <property type="molecule type" value="Genomic_DNA"/>
</dbReference>
<dbReference type="STRING" id="246199.CUS_5638"/>
<comment type="caution">
    <text evidence="1">The sequence shown here is derived from an EMBL/GenBank/DDBJ whole genome shotgun (WGS) entry which is preliminary data.</text>
</comment>
<dbReference type="RefSeq" id="WP_002847450.1">
    <property type="nucleotide sequence ID" value="NZ_ADKM02000031.1"/>
</dbReference>